<dbReference type="InterPro" id="IPR011990">
    <property type="entry name" value="TPR-like_helical_dom_sf"/>
</dbReference>
<dbReference type="InterPro" id="IPR036388">
    <property type="entry name" value="WH-like_DNA-bd_sf"/>
</dbReference>
<keyword evidence="2" id="KW-0805">Transcription regulation</keyword>
<dbReference type="EMBL" id="CP045704">
    <property type="protein sequence ID" value="QNE84533.1"/>
    <property type="molecule type" value="Genomic_DNA"/>
</dbReference>
<keyword evidence="3" id="KW-0804">Transcription</keyword>
<dbReference type="Gene3D" id="1.25.40.10">
    <property type="entry name" value="Tetratricopeptide repeat domain"/>
    <property type="match status" value="1"/>
</dbReference>
<organism evidence="6 7">
    <name type="scientific">Streptomyces rutgersensis</name>
    <dbReference type="NCBI Taxonomy" id="53451"/>
    <lineage>
        <taxon>Bacteria</taxon>
        <taxon>Bacillati</taxon>
        <taxon>Actinomycetota</taxon>
        <taxon>Actinomycetes</taxon>
        <taxon>Kitasatosporales</taxon>
        <taxon>Streptomycetaceae</taxon>
        <taxon>Streptomyces</taxon>
        <taxon>Streptomyces diastaticus group</taxon>
    </lineage>
</organism>
<evidence type="ECO:0000256" key="2">
    <source>
        <dbReference type="ARBA" id="ARBA00023015"/>
    </source>
</evidence>
<dbReference type="InterPro" id="IPR005158">
    <property type="entry name" value="BTAD"/>
</dbReference>
<reference evidence="7" key="1">
    <citation type="submission" date="2019-10" db="EMBL/GenBank/DDBJ databases">
        <title>Antimicrobial potential of Antarctic Bacteria.</title>
        <authorList>
            <person name="Benaud N."/>
            <person name="Edwards R.J."/>
            <person name="Ferrari B.C."/>
        </authorList>
    </citation>
    <scope>NUCLEOTIDE SEQUENCE [LARGE SCALE GENOMIC DNA]</scope>
    <source>
        <strain evidence="7">NBH77</strain>
    </source>
</reference>
<dbReference type="SUPFAM" id="SSF46894">
    <property type="entry name" value="C-terminal effector domain of the bipartite response regulators"/>
    <property type="match status" value="1"/>
</dbReference>
<sequence>MDGTRLARRVIQGEFAMSDPRWRNVQPAIQLLGNVQVNGSWRGQLTLSSRKVLAVLTSAGAEIGMNAYNIADHLWGSTQPASGLQMVRSYVMTLRMALRSTPVQIVHNRATGYRLILSSNDVDAYLFEACLRNAQKSFRSEKNSQEAICSLEAGLGMWRSETAMPEVQDVILLKGEAQRLQELRLQAEETLAEVRLRAYPRGHHSLIPRLLHLVHLYPFRERLIASLMIALYSSGRRVEALLTYSDSRLRFIEYAGVEPEITLRRIQVAILNSLDHDSLVSLLPEPSSGCTVPPSQAPGLSELGQSIRG</sequence>
<dbReference type="SMART" id="SM01043">
    <property type="entry name" value="BTAD"/>
    <property type="match status" value="1"/>
</dbReference>
<dbReference type="CDD" id="cd15831">
    <property type="entry name" value="BTAD"/>
    <property type="match status" value="1"/>
</dbReference>
<accession>A0ABX6RUY4</accession>
<dbReference type="Proteomes" id="UP000515764">
    <property type="component" value="Chromosome"/>
</dbReference>
<evidence type="ECO:0000313" key="7">
    <source>
        <dbReference type="Proteomes" id="UP000515764"/>
    </source>
</evidence>
<keyword evidence="1" id="KW-0902">Two-component regulatory system</keyword>
<proteinExistence type="predicted"/>
<evidence type="ECO:0000313" key="6">
    <source>
        <dbReference type="EMBL" id="QNE84533.1"/>
    </source>
</evidence>
<dbReference type="Pfam" id="PF03704">
    <property type="entry name" value="BTAD"/>
    <property type="match status" value="1"/>
</dbReference>
<evidence type="ECO:0000259" key="5">
    <source>
        <dbReference type="SMART" id="SM01043"/>
    </source>
</evidence>
<evidence type="ECO:0000256" key="4">
    <source>
        <dbReference type="SAM" id="MobiDB-lite"/>
    </source>
</evidence>
<feature type="domain" description="Bacterial transcriptional activator" evidence="5">
    <location>
        <begin position="122"/>
        <end position="271"/>
    </location>
</feature>
<dbReference type="PANTHER" id="PTHR35807:SF1">
    <property type="entry name" value="TRANSCRIPTIONAL REGULATOR REDD"/>
    <property type="match status" value="1"/>
</dbReference>
<keyword evidence="7" id="KW-1185">Reference proteome</keyword>
<name>A0ABX6RUY4_9ACTN</name>
<feature type="region of interest" description="Disordered" evidence="4">
    <location>
        <begin position="287"/>
        <end position="309"/>
    </location>
</feature>
<evidence type="ECO:0000256" key="3">
    <source>
        <dbReference type="ARBA" id="ARBA00023163"/>
    </source>
</evidence>
<protein>
    <recommendedName>
        <fullName evidence="5">Bacterial transcriptional activator domain-containing protein</fullName>
    </recommendedName>
</protein>
<dbReference type="Gene3D" id="1.10.10.10">
    <property type="entry name" value="Winged helix-like DNA-binding domain superfamily/Winged helix DNA-binding domain"/>
    <property type="match status" value="1"/>
</dbReference>
<gene>
    <name evidence="6" type="ORF">F0345_28415</name>
</gene>
<dbReference type="SUPFAM" id="SSF48452">
    <property type="entry name" value="TPR-like"/>
    <property type="match status" value="1"/>
</dbReference>
<evidence type="ECO:0000256" key="1">
    <source>
        <dbReference type="ARBA" id="ARBA00023012"/>
    </source>
</evidence>
<dbReference type="InterPro" id="IPR016032">
    <property type="entry name" value="Sig_transdc_resp-reg_C-effctor"/>
</dbReference>
<dbReference type="PANTHER" id="PTHR35807">
    <property type="entry name" value="TRANSCRIPTIONAL REGULATOR REDD-RELATED"/>
    <property type="match status" value="1"/>
</dbReference>
<dbReference type="InterPro" id="IPR051677">
    <property type="entry name" value="AfsR-DnrI-RedD_regulator"/>
</dbReference>